<keyword evidence="2" id="KW-0560">Oxidoreductase</keyword>
<evidence type="ECO:0000259" key="4">
    <source>
        <dbReference type="Pfam" id="PF00676"/>
    </source>
</evidence>
<dbReference type="AlphaFoldDB" id="A0A224WZA1"/>
<comment type="caution">
    <text evidence="5">The sequence shown here is derived from an EMBL/GenBank/DDBJ whole genome shotgun (WGS) entry which is preliminary data.</text>
</comment>
<dbReference type="CDD" id="cd02000">
    <property type="entry name" value="TPP_E1_PDC_ADC_BCADC"/>
    <property type="match status" value="1"/>
</dbReference>
<dbReference type="SUPFAM" id="SSF52518">
    <property type="entry name" value="Thiamin diphosphate-binding fold (THDP-binding)"/>
    <property type="match status" value="1"/>
</dbReference>
<dbReference type="InterPro" id="IPR050642">
    <property type="entry name" value="PDH_E1_Alpha_Subunit"/>
</dbReference>
<sequence>MHDIKLKNTYYFLTNHNFTLSVRLSVNFMKLKYFILSKLSYNRVTCAYVRKKIKTLREVQDKVAERKEMMQHIEKNRALSWYQTMVTIRDFENIIDDKNRAGCLYGTTHLYNGQEAIATAVCDLLSPDDLILSTHRNHGHAIAKGTKTYPMFAEIFGKKTGTNGGHGGSMHISDISVGNFGGNGIVGGNYPVALGLAQALKMDGSERIVVCFSGDGSTNEGTFHESLNLASIWRLPIIFVVENNQYAMSSDASVMIAGSISERAKNYEMSAYQVDGQDVFAVHDVFKQARQDVKSGPVLIEAVTYRFKGHSRSDSEQYRTPDEFFNWEDPIKKLREVLIADYDVSSEEIALIDERIYRHLSAEAEQALTDEEASMPSDSWKAVYSD</sequence>
<comment type="cofactor">
    <cofactor evidence="1">
        <name>thiamine diphosphate</name>
        <dbReference type="ChEBI" id="CHEBI:58937"/>
    </cofactor>
</comment>
<accession>A0A224WZA1</accession>
<dbReference type="PANTHER" id="PTHR11516:SF60">
    <property type="entry name" value="PYRUVATE DEHYDROGENASE E1 COMPONENT SUBUNIT ALPHA"/>
    <property type="match status" value="1"/>
</dbReference>
<dbReference type="Gene3D" id="3.40.50.970">
    <property type="match status" value="1"/>
</dbReference>
<dbReference type="PANTHER" id="PTHR11516">
    <property type="entry name" value="PYRUVATE DEHYDROGENASE E1 COMPONENT, ALPHA SUBUNIT BACTERIAL AND ORGANELLAR"/>
    <property type="match status" value="1"/>
</dbReference>
<evidence type="ECO:0000256" key="3">
    <source>
        <dbReference type="ARBA" id="ARBA00023052"/>
    </source>
</evidence>
<keyword evidence="3" id="KW-0786">Thiamine pyrophosphate</keyword>
<dbReference type="GO" id="GO:0004739">
    <property type="term" value="F:pyruvate dehydrogenase (acetyl-transferring) activity"/>
    <property type="evidence" value="ECO:0007669"/>
    <property type="project" value="TreeGrafter"/>
</dbReference>
<evidence type="ECO:0000313" key="6">
    <source>
        <dbReference type="Proteomes" id="UP000218689"/>
    </source>
</evidence>
<keyword evidence="6" id="KW-1185">Reference proteome</keyword>
<dbReference type="InterPro" id="IPR001017">
    <property type="entry name" value="DH_E1"/>
</dbReference>
<proteinExistence type="predicted"/>
<reference evidence="6" key="1">
    <citation type="submission" date="2017-08" db="EMBL/GenBank/DDBJ databases">
        <title>Draft genome sequence of Lactococcus sp. strain Rs-Y01, isolated from the gut of the lower termite Reticulitermes speratus.</title>
        <authorList>
            <person name="Ohkuma M."/>
            <person name="Yuki M."/>
        </authorList>
    </citation>
    <scope>NUCLEOTIDE SEQUENCE [LARGE SCALE GENOMIC DNA]</scope>
    <source>
        <strain evidence="6">Rs-Y01</strain>
    </source>
</reference>
<dbReference type="EMBL" id="BEDT01000002">
    <property type="protein sequence ID" value="GAX47387.1"/>
    <property type="molecule type" value="Genomic_DNA"/>
</dbReference>
<dbReference type="GO" id="GO:0006086">
    <property type="term" value="P:pyruvate decarboxylation to acetyl-CoA"/>
    <property type="evidence" value="ECO:0007669"/>
    <property type="project" value="TreeGrafter"/>
</dbReference>
<organism evidence="5 6">
    <name type="scientific">Pseudolactococcus reticulitermitis</name>
    <dbReference type="NCBI Taxonomy" id="2025039"/>
    <lineage>
        <taxon>Bacteria</taxon>
        <taxon>Bacillati</taxon>
        <taxon>Bacillota</taxon>
        <taxon>Bacilli</taxon>
        <taxon>Lactobacillales</taxon>
        <taxon>Streptococcaceae</taxon>
        <taxon>Pseudolactococcus</taxon>
    </lineage>
</organism>
<dbReference type="Pfam" id="PF00676">
    <property type="entry name" value="E1_dh"/>
    <property type="match status" value="1"/>
</dbReference>
<evidence type="ECO:0000256" key="1">
    <source>
        <dbReference type="ARBA" id="ARBA00001964"/>
    </source>
</evidence>
<evidence type="ECO:0000313" key="5">
    <source>
        <dbReference type="EMBL" id="GAX47387.1"/>
    </source>
</evidence>
<gene>
    <name evidence="5" type="ORF">RsY01_987</name>
</gene>
<keyword evidence="5" id="KW-0670">Pyruvate</keyword>
<evidence type="ECO:0000256" key="2">
    <source>
        <dbReference type="ARBA" id="ARBA00023002"/>
    </source>
</evidence>
<protein>
    <submittedName>
        <fullName evidence="5">Pyruvate dehydrogenase E1 component alpha subunit</fullName>
    </submittedName>
</protein>
<dbReference type="InterPro" id="IPR029061">
    <property type="entry name" value="THDP-binding"/>
</dbReference>
<name>A0A224WZA1_9LACT</name>
<dbReference type="Proteomes" id="UP000218689">
    <property type="component" value="Unassembled WGS sequence"/>
</dbReference>
<feature type="domain" description="Dehydrogenase E1 component" evidence="4">
    <location>
        <begin position="84"/>
        <end position="370"/>
    </location>
</feature>